<dbReference type="PANTHER" id="PTHR23310:SF62">
    <property type="entry name" value="ACYL-COA BINDING PROTEIN 1, ISOFORM A"/>
    <property type="match status" value="1"/>
</dbReference>
<dbReference type="STRING" id="60547.GCA_000751215_01813"/>
<dbReference type="SUPFAM" id="SSF54427">
    <property type="entry name" value="NTF2-like"/>
    <property type="match status" value="1"/>
</dbReference>
<dbReference type="Pfam" id="PF12146">
    <property type="entry name" value="Hydrolase_4"/>
    <property type="match status" value="1"/>
</dbReference>
<proteinExistence type="predicted"/>
<dbReference type="GO" id="GO:0000062">
    <property type="term" value="F:fatty-acyl-CoA binding"/>
    <property type="evidence" value="ECO:0007669"/>
    <property type="project" value="InterPro"/>
</dbReference>
<dbReference type="InterPro" id="IPR022742">
    <property type="entry name" value="Hydrolase_4"/>
</dbReference>
<dbReference type="PANTHER" id="PTHR23310">
    <property type="entry name" value="ACYL-COA-BINDING PROTEIN, ACBP"/>
    <property type="match status" value="1"/>
</dbReference>
<keyword evidence="4" id="KW-1185">Reference proteome</keyword>
<dbReference type="PRINTS" id="PR00689">
    <property type="entry name" value="ACOABINDINGP"/>
</dbReference>
<dbReference type="SUPFAM" id="SSF47027">
    <property type="entry name" value="Acyl-CoA binding protein"/>
    <property type="match status" value="1"/>
</dbReference>
<protein>
    <submittedName>
        <fullName evidence="3">Esterase</fullName>
    </submittedName>
</protein>
<dbReference type="InterPro" id="IPR032710">
    <property type="entry name" value="NTF2-like_dom_sf"/>
</dbReference>
<dbReference type="InterPro" id="IPR029058">
    <property type="entry name" value="AB_hydrolase_fold"/>
</dbReference>
<dbReference type="RefSeq" id="WP_035928787.1">
    <property type="nucleotide sequence ID" value="NZ_CADFFX010000014.1"/>
</dbReference>
<evidence type="ECO:0000313" key="3">
    <source>
        <dbReference type="EMBL" id="KDR38501.1"/>
    </source>
</evidence>
<dbReference type="InterPro" id="IPR035984">
    <property type="entry name" value="Acyl-CoA-binding_sf"/>
</dbReference>
<accession>A0A069PMH5</accession>
<dbReference type="AlphaFoldDB" id="A0A069PMH5"/>
<comment type="caution">
    <text evidence="3">The sequence shown here is derived from an EMBL/GenBank/DDBJ whole genome shotgun (WGS) entry which is preliminary data.</text>
</comment>
<dbReference type="InterPro" id="IPR000582">
    <property type="entry name" value="Acyl-CoA-binding_protein"/>
</dbReference>
<sequence>MDEPAVFLIHGLGGTQYDLGSMHKRLKNAGFVTHSLTLPGHGTHPEDLAGVRAEDWLEAVRVKYHEIVGQHEVLHVMGMCMGALLAVETVKREAHVKGRLVALAPPVYIDGWATPWYRALRPLLYRVPGVPERMRVEEEDPYGIKNEQLREIVKAKFARGENFHYRWVPLACIREVDRLRGFVMAGLERIACPTLVIHARQDELTSLRSANFLVEHIGSGKRAGQARMIVLEDSYHMVCVDNDREIVAKNVLEFFEASVGVSLGMAGDDARMTPQQMRDLLALALADLEHGTFPALFARGISDFAWFQPGSNRASGVFRGVKGRSRLATWASEGVAFTAFGAPVLNAGMAVVPATLRAGALASQGVLAFALRQGRLLEARWFPDDVSLEDAHFGGAPAADGPSQAERAFDAAVALSKTLRKAPDNDTLLTLYALFKQASSGDVAGERPGMMDMVGRSKYDAWAARRGVPREQAMRDYVALVNRLKAEDTQAA</sequence>
<dbReference type="PROSITE" id="PS51228">
    <property type="entry name" value="ACB_2"/>
    <property type="match status" value="1"/>
</dbReference>
<dbReference type="Proteomes" id="UP000027466">
    <property type="component" value="Unassembled WGS sequence"/>
</dbReference>
<feature type="domain" description="ACB" evidence="2">
    <location>
        <begin position="405"/>
        <end position="490"/>
    </location>
</feature>
<name>A0A069PMH5_9BURK</name>
<reference evidence="3 4" key="1">
    <citation type="submission" date="2014-03" db="EMBL/GenBank/DDBJ databases">
        <title>Draft Genome Sequences of Four Burkholderia Strains.</title>
        <authorList>
            <person name="Liu X.Y."/>
            <person name="Li C.X."/>
            <person name="Xu J.H."/>
        </authorList>
    </citation>
    <scope>NUCLEOTIDE SEQUENCE [LARGE SCALE GENOMIC DNA]</scope>
    <source>
        <strain evidence="3 4">DSM 50014</strain>
    </source>
</reference>
<evidence type="ECO:0000259" key="2">
    <source>
        <dbReference type="PROSITE" id="PS51228"/>
    </source>
</evidence>
<keyword evidence="1" id="KW-0446">Lipid-binding</keyword>
<evidence type="ECO:0000256" key="1">
    <source>
        <dbReference type="ARBA" id="ARBA00023121"/>
    </source>
</evidence>
<dbReference type="EMBL" id="JFHC01000087">
    <property type="protein sequence ID" value="KDR38501.1"/>
    <property type="molecule type" value="Genomic_DNA"/>
</dbReference>
<organism evidence="3 4">
    <name type="scientific">Caballeronia glathei</name>
    <dbReference type="NCBI Taxonomy" id="60547"/>
    <lineage>
        <taxon>Bacteria</taxon>
        <taxon>Pseudomonadati</taxon>
        <taxon>Pseudomonadota</taxon>
        <taxon>Betaproteobacteria</taxon>
        <taxon>Burkholderiales</taxon>
        <taxon>Burkholderiaceae</taxon>
        <taxon>Caballeronia</taxon>
    </lineage>
</organism>
<dbReference type="SUPFAM" id="SSF53474">
    <property type="entry name" value="alpha/beta-Hydrolases"/>
    <property type="match status" value="1"/>
</dbReference>
<evidence type="ECO:0000313" key="4">
    <source>
        <dbReference type="Proteomes" id="UP000027466"/>
    </source>
</evidence>
<gene>
    <name evidence="3" type="ORF">BG61_39635</name>
</gene>
<dbReference type="InterPro" id="IPR014352">
    <property type="entry name" value="FERM/acyl-CoA-bd_prot_sf"/>
</dbReference>
<dbReference type="Pfam" id="PF00887">
    <property type="entry name" value="ACBP"/>
    <property type="match status" value="1"/>
</dbReference>
<dbReference type="Gene3D" id="3.40.50.1820">
    <property type="entry name" value="alpha/beta hydrolase"/>
    <property type="match status" value="1"/>
</dbReference>
<dbReference type="GO" id="GO:0006631">
    <property type="term" value="P:fatty acid metabolic process"/>
    <property type="evidence" value="ECO:0007669"/>
    <property type="project" value="TreeGrafter"/>
</dbReference>
<dbReference type="Gene3D" id="1.20.80.10">
    <property type="match status" value="1"/>
</dbReference>